<dbReference type="Gene3D" id="2.60.40.1970">
    <property type="entry name" value="YEATS domain"/>
    <property type="match status" value="1"/>
</dbReference>
<protein>
    <recommendedName>
        <fullName evidence="4">YEATS domain-containing protein</fullName>
    </recommendedName>
</protein>
<feature type="compositionally biased region" description="Basic residues" evidence="3">
    <location>
        <begin position="838"/>
        <end position="848"/>
    </location>
</feature>
<evidence type="ECO:0000256" key="2">
    <source>
        <dbReference type="PROSITE-ProRule" id="PRU00376"/>
    </source>
</evidence>
<dbReference type="GO" id="GO:0005634">
    <property type="term" value="C:nucleus"/>
    <property type="evidence" value="ECO:0007669"/>
    <property type="project" value="UniProtKB-SubCell"/>
</dbReference>
<feature type="domain" description="YEATS" evidence="4">
    <location>
        <begin position="346"/>
        <end position="495"/>
    </location>
</feature>
<reference evidence="5" key="1">
    <citation type="submission" date="2020-11" db="EMBL/GenBank/DDBJ databases">
        <authorList>
            <consortium name="DOE Joint Genome Institute"/>
            <person name="Ahrendt S."/>
            <person name="Riley R."/>
            <person name="Andreopoulos W."/>
            <person name="Labutti K."/>
            <person name="Pangilinan J."/>
            <person name="Ruiz-Duenas F.J."/>
            <person name="Barrasa J.M."/>
            <person name="Sanchez-Garcia M."/>
            <person name="Camarero S."/>
            <person name="Miyauchi S."/>
            <person name="Serrano A."/>
            <person name="Linde D."/>
            <person name="Babiker R."/>
            <person name="Drula E."/>
            <person name="Ayuso-Fernandez I."/>
            <person name="Pacheco R."/>
            <person name="Padilla G."/>
            <person name="Ferreira P."/>
            <person name="Barriuso J."/>
            <person name="Kellner H."/>
            <person name="Castanera R."/>
            <person name="Alfaro M."/>
            <person name="Ramirez L."/>
            <person name="Pisabarro A.G."/>
            <person name="Kuo A."/>
            <person name="Tritt A."/>
            <person name="Lipzen A."/>
            <person name="He G."/>
            <person name="Yan M."/>
            <person name="Ng V."/>
            <person name="Cullen D."/>
            <person name="Martin F."/>
            <person name="Rosso M.-N."/>
            <person name="Henrissat B."/>
            <person name="Hibbett D."/>
            <person name="Martinez A.T."/>
            <person name="Grigoriev I.V."/>
        </authorList>
    </citation>
    <scope>NUCLEOTIDE SEQUENCE</scope>
    <source>
        <strain evidence="5">CIRM-BRFM 674</strain>
    </source>
</reference>
<proteinExistence type="predicted"/>
<sequence length="913" mass="101179">MPTKKRRVSNEYIPSDELVRDINTEIDLEIALRQQLAQTLDARIAWGLLLQESVHNRSGSVSQEAFRSVSLNALSSIETTSQFILSGDPPPPSNASSRIVRPPPRKPYLFNSRHKTSFLYTRFNPAARQDGNFYILRCPGCSKTTFSSLQGLFNHARITHSYEWGTHDVCIRACAVLDNTLDVEAGTEVGTGPSGVLPGLQTIFQMAVGAPARGTDDVLGEAAEKELNNDDLRAEENYLNQTLGLHEDSPSLAPFLGKEAIRRHIKVFDEDANIDVESSQSSRLIEGQCQKRVWKMTFTPRNLADSPGSEPVFGSAQNIEDNPKLSDIANISPPPTSDVTERDISIRSRFRFIARIVMTDRSMSIPEDQRSEDYKHFTHKWMVSVDAPSYANHITSVLNGVTVTAADPTLSIYSPPPTSDPPFVAIGLSDRPFLARVELSFSGTSTEGENREQNIVFDHWVDLDPIGDRGVVVGQDQILDVELDKNTILKPPKMGYVSIDSKSLWNSAVPPNSEGETAQKVTFVSASHSTILQRLTKRFPMTQGSRFANSNVPYRLVASSSQYKTLVVGRRKAIEMGRARAIQAAYNEEIQTLENTALLPLTVAEVYSWLSENNHFIKVAEKAQPITKNEIAKVVVKKEDGDVSQAKELERWCRICGMHPLLHLIRNDIKTEALDNEEPKLEISERQHQNLSILCAEDSCTIVPRLLQIAKFPMLDIRQLTEDGMGRPTRNTARHVNASPHALVSVADPHLLLSIRRMVENLGLSKFRPLLKIGDTEQNPSLYPLTELGQNRPGVEKNLAPYALLTLVTKSFVRALVDRGLEVANRDKVLSTGLSSSKRSKGNRKGAKPNRMLTPTHILSGILTRGRGRGSSQDPLDTVVLLCLSKLGVAVDPESLVPSRQGELEPSVKLEEL</sequence>
<evidence type="ECO:0000313" key="6">
    <source>
        <dbReference type="Proteomes" id="UP000807469"/>
    </source>
</evidence>
<evidence type="ECO:0000256" key="1">
    <source>
        <dbReference type="ARBA" id="ARBA00023242"/>
    </source>
</evidence>
<dbReference type="InterPro" id="IPR055127">
    <property type="entry name" value="YEATS2_3HBD"/>
</dbReference>
<dbReference type="InterPro" id="IPR038704">
    <property type="entry name" value="YEAST_sf"/>
</dbReference>
<keyword evidence="6" id="KW-1185">Reference proteome</keyword>
<dbReference type="Pfam" id="PF25909">
    <property type="entry name" value="zf-C2H2_AHC1"/>
    <property type="match status" value="1"/>
</dbReference>
<evidence type="ECO:0000259" key="4">
    <source>
        <dbReference type="PROSITE" id="PS51037"/>
    </source>
</evidence>
<keyword evidence="1 2" id="KW-0539">Nucleus</keyword>
<name>A0A9P6CUZ4_9AGAR</name>
<dbReference type="AlphaFoldDB" id="A0A9P6CUZ4"/>
<dbReference type="EMBL" id="MU155385">
    <property type="protein sequence ID" value="KAF9474325.1"/>
    <property type="molecule type" value="Genomic_DNA"/>
</dbReference>
<dbReference type="InterPro" id="IPR055129">
    <property type="entry name" value="YEATS_dom"/>
</dbReference>
<feature type="region of interest" description="Disordered" evidence="3">
    <location>
        <begin position="832"/>
        <end position="852"/>
    </location>
</feature>
<organism evidence="5 6">
    <name type="scientific">Pholiota conissans</name>
    <dbReference type="NCBI Taxonomy" id="109636"/>
    <lineage>
        <taxon>Eukaryota</taxon>
        <taxon>Fungi</taxon>
        <taxon>Dikarya</taxon>
        <taxon>Basidiomycota</taxon>
        <taxon>Agaricomycotina</taxon>
        <taxon>Agaricomycetes</taxon>
        <taxon>Agaricomycetidae</taxon>
        <taxon>Agaricales</taxon>
        <taxon>Agaricineae</taxon>
        <taxon>Strophariaceae</taxon>
        <taxon>Pholiota</taxon>
    </lineage>
</organism>
<feature type="region of interest" description="Disordered" evidence="3">
    <location>
        <begin position="84"/>
        <end position="107"/>
    </location>
</feature>
<dbReference type="PROSITE" id="PS51037">
    <property type="entry name" value="YEATS"/>
    <property type="match status" value="1"/>
</dbReference>
<comment type="caution">
    <text evidence="5">The sequence shown here is derived from an EMBL/GenBank/DDBJ whole genome shotgun (WGS) entry which is preliminary data.</text>
</comment>
<evidence type="ECO:0000256" key="3">
    <source>
        <dbReference type="SAM" id="MobiDB-lite"/>
    </source>
</evidence>
<dbReference type="OrthoDB" id="1741717at2759"/>
<gene>
    <name evidence="5" type="ORF">BDN70DRAFT_997132</name>
</gene>
<comment type="subcellular location">
    <subcellularLocation>
        <location evidence="2">Nucleus</location>
    </subcellularLocation>
</comment>
<dbReference type="InterPro" id="IPR058706">
    <property type="entry name" value="zf-C2H2_AHC1-like"/>
</dbReference>
<accession>A0A9P6CUZ4</accession>
<dbReference type="Proteomes" id="UP000807469">
    <property type="component" value="Unassembled WGS sequence"/>
</dbReference>
<evidence type="ECO:0000313" key="5">
    <source>
        <dbReference type="EMBL" id="KAF9474325.1"/>
    </source>
</evidence>
<dbReference type="Pfam" id="PF22951">
    <property type="entry name" value="3HBD"/>
    <property type="match status" value="1"/>
</dbReference>